<dbReference type="FunFam" id="3.40.50.800:FF:000001">
    <property type="entry name" value="Threonine--tRNA ligase"/>
    <property type="match status" value="1"/>
</dbReference>
<sequence length="649" mass="75014">MKITLLDGQVKSYDEPRKVLDIAGDIATSLKKKCVGALINGKEVVPSEAMINRDCKLELITERHELFSRVVNYTAKLVTCLALERVFPEGEVVPYEDNLDTDEFFAFFDYEKGLKFDDLKEVELEANKIIKESLEFNFNTTSLEGYVEEMKKTGSSEEFINWTLDLNEKSYIKLAIGVLGGVPFLARYATLAKTSDLFKIEFTQLTGVSVENGDVQKSIYKIHGLTAISEKDFKELVEKIEEIKASDHKNIAKNLEIYHLDPLIGQGLPIWLPNGAVLKQEIKKYLMEKEFEYDFIQIETPVIGTSDLYKTSGHWEHYRDDMFAPMFLPKEEMVLKPMSCPHHISVYNFKPRSYKDLPLRFAEHALQHRYESSGSLTGLERVRAMELTDSHIFVRPDQVKEEFKRCFNLIQEVLATFDIKVDYLSLSLRDPKDKEKYFDDDKMWNNAESELEDVLKEMDLEYKKMPGEAAFYGPKLDIQAKTSIGHEITVSTIQLDFLLPQKFDLKYIGPKGENERPIMIHRGLVGTYERFVSVLLEQTKGVLPLWCAPKQVQIIPVNIVANSDYAEQVRVELRKNLIRSEIDKRDERLSYKIREAQVRKVPYQLVLGENEQKNGTVTYRTYGSEEQITVSLQEFIDKLREKIDRKVYG</sequence>
<dbReference type="AlphaFoldDB" id="A0A5B9Y453"/>
<dbReference type="GO" id="GO:0006435">
    <property type="term" value="P:threonyl-tRNA aminoacylation"/>
    <property type="evidence" value="ECO:0007669"/>
    <property type="project" value="UniProtKB-UniRule"/>
</dbReference>
<keyword evidence="4 13" id="KW-0436">Ligase</keyword>
<dbReference type="CDD" id="cd00771">
    <property type="entry name" value="ThrRS_core"/>
    <property type="match status" value="1"/>
</dbReference>
<evidence type="ECO:0000256" key="4">
    <source>
        <dbReference type="ARBA" id="ARBA00022598"/>
    </source>
</evidence>
<dbReference type="GO" id="GO:0005737">
    <property type="term" value="C:cytoplasm"/>
    <property type="evidence" value="ECO:0007669"/>
    <property type="project" value="UniProtKB-SubCell"/>
</dbReference>
<keyword evidence="5 13" id="KW-0479">Metal-binding</keyword>
<dbReference type="Gene3D" id="3.10.20.30">
    <property type="match status" value="1"/>
</dbReference>
<dbReference type="Proteomes" id="UP000323144">
    <property type="component" value="Chromosome"/>
</dbReference>
<dbReference type="GO" id="GO:0005524">
    <property type="term" value="F:ATP binding"/>
    <property type="evidence" value="ECO:0007669"/>
    <property type="project" value="UniProtKB-UniRule"/>
</dbReference>
<dbReference type="InterPro" id="IPR036621">
    <property type="entry name" value="Anticodon-bd_dom_sf"/>
</dbReference>
<dbReference type="InterPro" id="IPR006195">
    <property type="entry name" value="aa-tRNA-synth_II"/>
</dbReference>
<dbReference type="InterPro" id="IPR002320">
    <property type="entry name" value="Thr-tRNA-ligase_IIa"/>
</dbReference>
<feature type="binding site" evidence="13">
    <location>
        <position position="521"/>
    </location>
    <ligand>
        <name>Zn(2+)</name>
        <dbReference type="ChEBI" id="CHEBI:29105"/>
        <note>catalytic</note>
    </ligand>
</feature>
<dbReference type="KEGG" id="schi:SCHIN_v1c03460"/>
<accession>A0A5B9Y453</accession>
<name>A0A5B9Y453_9MOLU</name>
<evidence type="ECO:0000256" key="5">
    <source>
        <dbReference type="ARBA" id="ARBA00022723"/>
    </source>
</evidence>
<reference evidence="16 17" key="1">
    <citation type="submission" date="2019-08" db="EMBL/GenBank/DDBJ databases">
        <title>Complete genome sequence of Spiroplasma chinense CCH (DSM 19755).</title>
        <authorList>
            <person name="Shen H.-Y."/>
            <person name="Lin Y.-C."/>
            <person name="Chou L."/>
            <person name="Kuo C.-H."/>
        </authorList>
    </citation>
    <scope>NUCLEOTIDE SEQUENCE [LARGE SCALE GENOMIC DNA]</scope>
    <source>
        <strain evidence="16 17">CCH</strain>
    </source>
</reference>
<dbReference type="RefSeq" id="WP_166507935.1">
    <property type="nucleotide sequence ID" value="NZ_CP043026.1"/>
</dbReference>
<dbReference type="GO" id="GO:0046872">
    <property type="term" value="F:metal ion binding"/>
    <property type="evidence" value="ECO:0007669"/>
    <property type="project" value="UniProtKB-KW"/>
</dbReference>
<evidence type="ECO:0000256" key="6">
    <source>
        <dbReference type="ARBA" id="ARBA00022741"/>
    </source>
</evidence>
<keyword evidence="6 13" id="KW-0547">Nucleotide-binding</keyword>
<dbReference type="CDD" id="cd00860">
    <property type="entry name" value="ThrRS_anticodon"/>
    <property type="match status" value="1"/>
</dbReference>
<evidence type="ECO:0000256" key="2">
    <source>
        <dbReference type="ARBA" id="ARBA00022490"/>
    </source>
</evidence>
<comment type="similarity">
    <text evidence="1 13">Belongs to the class-II aminoacyl-tRNA synthetase family.</text>
</comment>
<dbReference type="InterPro" id="IPR004154">
    <property type="entry name" value="Anticodon-bd"/>
</dbReference>
<dbReference type="PANTHER" id="PTHR11451">
    <property type="entry name" value="THREONINE-TRNA LIGASE"/>
    <property type="match status" value="1"/>
</dbReference>
<dbReference type="InterPro" id="IPR004095">
    <property type="entry name" value="TGS"/>
</dbReference>
<evidence type="ECO:0000313" key="17">
    <source>
        <dbReference type="Proteomes" id="UP000323144"/>
    </source>
</evidence>
<dbReference type="SUPFAM" id="SSF81271">
    <property type="entry name" value="TGS-like"/>
    <property type="match status" value="1"/>
</dbReference>
<dbReference type="SUPFAM" id="SSF55681">
    <property type="entry name" value="Class II aaRS and biotin synthetases"/>
    <property type="match status" value="1"/>
</dbReference>
<dbReference type="SUPFAM" id="SSF52954">
    <property type="entry name" value="Class II aaRS ABD-related"/>
    <property type="match status" value="1"/>
</dbReference>
<dbReference type="FunFam" id="3.30.930.10:FF:000002">
    <property type="entry name" value="Threonine--tRNA ligase"/>
    <property type="match status" value="1"/>
</dbReference>
<comment type="subunit">
    <text evidence="13">Homodimer.</text>
</comment>
<dbReference type="InterPro" id="IPR045864">
    <property type="entry name" value="aa-tRNA-synth_II/BPL/LPL"/>
</dbReference>
<feature type="binding site" evidence="13">
    <location>
        <position position="340"/>
    </location>
    <ligand>
        <name>Zn(2+)</name>
        <dbReference type="ChEBI" id="CHEBI:29105"/>
        <note>catalytic</note>
    </ligand>
</feature>
<comment type="caution">
    <text evidence="13">Lacks conserved residue(s) required for the propagation of feature annotation.</text>
</comment>
<dbReference type="InterPro" id="IPR018163">
    <property type="entry name" value="Thr/Ala-tRNA-synth_IIc_edit"/>
</dbReference>
<dbReference type="GO" id="GO:0000049">
    <property type="term" value="F:tRNA binding"/>
    <property type="evidence" value="ECO:0007669"/>
    <property type="project" value="UniProtKB-KW"/>
</dbReference>
<dbReference type="InterPro" id="IPR002314">
    <property type="entry name" value="aa-tRNA-synt_IIb"/>
</dbReference>
<dbReference type="PRINTS" id="PR01047">
    <property type="entry name" value="TRNASYNTHTHR"/>
</dbReference>
<dbReference type="EMBL" id="CP043026">
    <property type="protein sequence ID" value="QEH61543.1"/>
    <property type="molecule type" value="Genomic_DNA"/>
</dbReference>
<dbReference type="Pfam" id="PF03129">
    <property type="entry name" value="HGTP_anticodon"/>
    <property type="match status" value="1"/>
</dbReference>
<feature type="domain" description="Aminoacyl-transfer RNA synthetases class-II family profile" evidence="14">
    <location>
        <begin position="278"/>
        <end position="544"/>
    </location>
</feature>
<comment type="cofactor">
    <cofactor evidence="13">
        <name>Zn(2+)</name>
        <dbReference type="ChEBI" id="CHEBI:29105"/>
    </cofactor>
    <text evidence="13">Binds 1 zinc ion per subunit.</text>
</comment>
<keyword evidence="9 13" id="KW-0694">RNA-binding</keyword>
<dbReference type="Pfam" id="PF00587">
    <property type="entry name" value="tRNA-synt_2b"/>
    <property type="match status" value="1"/>
</dbReference>
<dbReference type="CDD" id="cd01667">
    <property type="entry name" value="TGS_ThrRS"/>
    <property type="match status" value="1"/>
</dbReference>
<keyword evidence="2 13" id="KW-0963">Cytoplasm</keyword>
<evidence type="ECO:0000256" key="3">
    <source>
        <dbReference type="ARBA" id="ARBA00022555"/>
    </source>
</evidence>
<feature type="domain" description="TGS" evidence="15">
    <location>
        <begin position="1"/>
        <end position="61"/>
    </location>
</feature>
<feature type="binding site" evidence="13">
    <location>
        <position position="391"/>
    </location>
    <ligand>
        <name>Zn(2+)</name>
        <dbReference type="ChEBI" id="CHEBI:29105"/>
        <note>catalytic</note>
    </ligand>
</feature>
<keyword evidence="17" id="KW-1185">Reference proteome</keyword>
<keyword evidence="8 13" id="KW-0067">ATP-binding</keyword>
<dbReference type="InterPro" id="IPR012676">
    <property type="entry name" value="TGS-like"/>
</dbReference>
<dbReference type="HAMAP" id="MF_00184">
    <property type="entry name" value="Thr_tRNA_synth"/>
    <property type="match status" value="1"/>
</dbReference>
<organism evidence="16 17">
    <name type="scientific">Spiroplasma chinense</name>
    <dbReference type="NCBI Taxonomy" id="216932"/>
    <lineage>
        <taxon>Bacteria</taxon>
        <taxon>Bacillati</taxon>
        <taxon>Mycoplasmatota</taxon>
        <taxon>Mollicutes</taxon>
        <taxon>Entomoplasmatales</taxon>
        <taxon>Spiroplasmataceae</taxon>
        <taxon>Spiroplasma</taxon>
    </lineage>
</organism>
<evidence type="ECO:0000259" key="14">
    <source>
        <dbReference type="PROSITE" id="PS50862"/>
    </source>
</evidence>
<dbReference type="Gene3D" id="3.40.50.800">
    <property type="entry name" value="Anticodon-binding domain"/>
    <property type="match status" value="1"/>
</dbReference>
<dbReference type="SUPFAM" id="SSF55186">
    <property type="entry name" value="ThrRS/AlaRS common domain"/>
    <property type="match status" value="1"/>
</dbReference>
<keyword evidence="11 13" id="KW-0030">Aminoacyl-tRNA synthetase</keyword>
<dbReference type="PROSITE" id="PS50862">
    <property type="entry name" value="AA_TRNA_LIGASE_II"/>
    <property type="match status" value="1"/>
</dbReference>
<evidence type="ECO:0000256" key="12">
    <source>
        <dbReference type="ARBA" id="ARBA00049515"/>
    </source>
</evidence>
<dbReference type="InterPro" id="IPR047246">
    <property type="entry name" value="ThrRS_anticodon"/>
</dbReference>
<dbReference type="InterPro" id="IPR012675">
    <property type="entry name" value="Beta-grasp_dom_sf"/>
</dbReference>
<keyword evidence="10 13" id="KW-0648">Protein biosynthesis</keyword>
<dbReference type="Pfam" id="PF02824">
    <property type="entry name" value="TGS"/>
    <property type="match status" value="1"/>
</dbReference>
<keyword evidence="3 13" id="KW-0820">tRNA-binding</keyword>
<comment type="subcellular location">
    <subcellularLocation>
        <location evidence="13">Cytoplasm</location>
    </subcellularLocation>
</comment>
<keyword evidence="7 13" id="KW-0862">Zinc</keyword>
<dbReference type="PROSITE" id="PS51880">
    <property type="entry name" value="TGS"/>
    <property type="match status" value="1"/>
</dbReference>
<evidence type="ECO:0000256" key="13">
    <source>
        <dbReference type="HAMAP-Rule" id="MF_00184"/>
    </source>
</evidence>
<gene>
    <name evidence="13 16" type="primary">thrS</name>
    <name evidence="16" type="ORF">SCHIN_v1c03460</name>
</gene>
<evidence type="ECO:0000313" key="16">
    <source>
        <dbReference type="EMBL" id="QEH61543.1"/>
    </source>
</evidence>
<evidence type="ECO:0000256" key="10">
    <source>
        <dbReference type="ARBA" id="ARBA00022917"/>
    </source>
</evidence>
<proteinExistence type="inferred from homology"/>
<dbReference type="NCBIfam" id="TIGR00418">
    <property type="entry name" value="thrS"/>
    <property type="match status" value="1"/>
</dbReference>
<dbReference type="Gene3D" id="3.30.980.10">
    <property type="entry name" value="Threonyl-trna Synthetase, Chain A, domain 2"/>
    <property type="match status" value="1"/>
</dbReference>
<dbReference type="PANTHER" id="PTHR11451:SF56">
    <property type="entry name" value="THREONINE--TRNA LIGASE 1"/>
    <property type="match status" value="1"/>
</dbReference>
<dbReference type="Gene3D" id="3.30.930.10">
    <property type="entry name" value="Bira Bifunctional Protein, Domain 2"/>
    <property type="match status" value="1"/>
</dbReference>
<evidence type="ECO:0000256" key="8">
    <source>
        <dbReference type="ARBA" id="ARBA00022840"/>
    </source>
</evidence>
<evidence type="ECO:0000259" key="15">
    <source>
        <dbReference type="PROSITE" id="PS51880"/>
    </source>
</evidence>
<dbReference type="InterPro" id="IPR033728">
    <property type="entry name" value="ThrRS_core"/>
</dbReference>
<dbReference type="GO" id="GO:0004829">
    <property type="term" value="F:threonine-tRNA ligase activity"/>
    <property type="evidence" value="ECO:0007669"/>
    <property type="project" value="UniProtKB-UniRule"/>
</dbReference>
<dbReference type="EC" id="6.1.1.3" evidence="13"/>
<evidence type="ECO:0000256" key="9">
    <source>
        <dbReference type="ARBA" id="ARBA00022884"/>
    </source>
</evidence>
<evidence type="ECO:0000256" key="1">
    <source>
        <dbReference type="ARBA" id="ARBA00008226"/>
    </source>
</evidence>
<comment type="catalytic activity">
    <reaction evidence="12 13">
        <text>tRNA(Thr) + L-threonine + ATP = L-threonyl-tRNA(Thr) + AMP + diphosphate + H(+)</text>
        <dbReference type="Rhea" id="RHEA:24624"/>
        <dbReference type="Rhea" id="RHEA-COMP:9670"/>
        <dbReference type="Rhea" id="RHEA-COMP:9704"/>
        <dbReference type="ChEBI" id="CHEBI:15378"/>
        <dbReference type="ChEBI" id="CHEBI:30616"/>
        <dbReference type="ChEBI" id="CHEBI:33019"/>
        <dbReference type="ChEBI" id="CHEBI:57926"/>
        <dbReference type="ChEBI" id="CHEBI:78442"/>
        <dbReference type="ChEBI" id="CHEBI:78534"/>
        <dbReference type="ChEBI" id="CHEBI:456215"/>
        <dbReference type="EC" id="6.1.1.3"/>
    </reaction>
</comment>
<evidence type="ECO:0000256" key="7">
    <source>
        <dbReference type="ARBA" id="ARBA00022833"/>
    </source>
</evidence>
<evidence type="ECO:0000256" key="11">
    <source>
        <dbReference type="ARBA" id="ARBA00023146"/>
    </source>
</evidence>
<protein>
    <recommendedName>
        <fullName evidence="13">Threonine--tRNA ligase</fullName>
        <ecNumber evidence="13">6.1.1.3</ecNumber>
    </recommendedName>
    <alternativeName>
        <fullName evidence="13">Threonyl-tRNA synthetase</fullName>
        <shortName evidence="13">ThrRS</shortName>
    </alternativeName>
</protein>